<dbReference type="RefSeq" id="WP_189091486.1">
    <property type="nucleotide sequence ID" value="NZ_BMQL01000019.1"/>
</dbReference>
<sequence length="122" mass="13978">MTTLPDLRQMAPTLSIEHLLLRECGSQPRELGELLRLAQARYPEHPALQARLTLSESVKTLWGRAVKQKYVCRHPNGYSLTRSGELHLDYLYETQVWKPHLKAIRRTLGEDAAAQAEQAYRA</sequence>
<name>A0A918CBD8_9DEIO</name>
<gene>
    <name evidence="1" type="ORF">GCM10008957_31620</name>
</gene>
<accession>A0A918CBD8</accession>
<reference evidence="1" key="1">
    <citation type="journal article" date="2014" name="Int. J. Syst. Evol. Microbiol.">
        <title>Complete genome sequence of Corynebacterium casei LMG S-19264T (=DSM 44701T), isolated from a smear-ripened cheese.</title>
        <authorList>
            <consortium name="US DOE Joint Genome Institute (JGI-PGF)"/>
            <person name="Walter F."/>
            <person name="Albersmeier A."/>
            <person name="Kalinowski J."/>
            <person name="Ruckert C."/>
        </authorList>
    </citation>
    <scope>NUCLEOTIDE SEQUENCE</scope>
    <source>
        <strain evidence="1">JCM 31311</strain>
    </source>
</reference>
<comment type="caution">
    <text evidence="1">The sequence shown here is derived from an EMBL/GenBank/DDBJ whole genome shotgun (WGS) entry which is preliminary data.</text>
</comment>
<evidence type="ECO:0000313" key="1">
    <source>
        <dbReference type="EMBL" id="GGR16654.1"/>
    </source>
</evidence>
<evidence type="ECO:0000313" key="2">
    <source>
        <dbReference type="Proteomes" id="UP000603865"/>
    </source>
</evidence>
<protein>
    <submittedName>
        <fullName evidence="1">Uncharacterized protein</fullName>
    </submittedName>
</protein>
<proteinExistence type="predicted"/>
<reference evidence="1" key="2">
    <citation type="submission" date="2020-09" db="EMBL/GenBank/DDBJ databases">
        <authorList>
            <person name="Sun Q."/>
            <person name="Ohkuma M."/>
        </authorList>
    </citation>
    <scope>NUCLEOTIDE SEQUENCE</scope>
    <source>
        <strain evidence="1">JCM 31311</strain>
    </source>
</reference>
<dbReference type="Proteomes" id="UP000603865">
    <property type="component" value="Unassembled WGS sequence"/>
</dbReference>
<keyword evidence="2" id="KW-1185">Reference proteome</keyword>
<dbReference type="EMBL" id="BMQL01000019">
    <property type="protein sequence ID" value="GGR16654.1"/>
    <property type="molecule type" value="Genomic_DNA"/>
</dbReference>
<dbReference type="AlphaFoldDB" id="A0A918CBD8"/>
<organism evidence="1 2">
    <name type="scientific">Deinococcus ruber</name>
    <dbReference type="NCBI Taxonomy" id="1848197"/>
    <lineage>
        <taxon>Bacteria</taxon>
        <taxon>Thermotogati</taxon>
        <taxon>Deinococcota</taxon>
        <taxon>Deinococci</taxon>
        <taxon>Deinococcales</taxon>
        <taxon>Deinococcaceae</taxon>
        <taxon>Deinococcus</taxon>
    </lineage>
</organism>